<proteinExistence type="predicted"/>
<dbReference type="EMBL" id="CP031166">
    <property type="protein sequence ID" value="AXV10031.1"/>
    <property type="molecule type" value="Genomic_DNA"/>
</dbReference>
<feature type="region of interest" description="Disordered" evidence="1">
    <location>
        <begin position="1"/>
        <end position="25"/>
    </location>
</feature>
<geneLocation type="plasmid" evidence="3">
    <name>pedy32-46i</name>
</geneLocation>
<organism evidence="2 3">
    <name type="scientific">Euzebya pacifica</name>
    <dbReference type="NCBI Taxonomy" id="1608957"/>
    <lineage>
        <taxon>Bacteria</taxon>
        <taxon>Bacillati</taxon>
        <taxon>Actinomycetota</taxon>
        <taxon>Nitriliruptoria</taxon>
        <taxon>Euzebyales</taxon>
    </lineage>
</organism>
<keyword evidence="3" id="KW-1185">Reference proteome</keyword>
<evidence type="ECO:0000313" key="3">
    <source>
        <dbReference type="Proteomes" id="UP000264006"/>
    </source>
</evidence>
<evidence type="ECO:0000313" key="2">
    <source>
        <dbReference type="EMBL" id="AXV10031.1"/>
    </source>
</evidence>
<protein>
    <submittedName>
        <fullName evidence="2">Uncharacterized protein</fullName>
    </submittedName>
</protein>
<reference evidence="2 3" key="1">
    <citation type="submission" date="2018-09" db="EMBL/GenBank/DDBJ databases">
        <title>Complete genome sequence of Euzebya sp. DY32-46 isolated from seawater of Pacific Ocean.</title>
        <authorList>
            <person name="Xu L."/>
            <person name="Wu Y.-H."/>
            <person name="Xu X.-W."/>
        </authorList>
    </citation>
    <scope>NUCLEOTIDE SEQUENCE [LARGE SCALE GENOMIC DNA]</scope>
    <source>
        <strain evidence="2 3">DY32-46</strain>
        <plasmid evidence="3">pedy32-46i</plasmid>
    </source>
</reference>
<dbReference type="Proteomes" id="UP000264006">
    <property type="component" value="Plasmid pEDY32-46I"/>
</dbReference>
<evidence type="ECO:0000256" key="1">
    <source>
        <dbReference type="SAM" id="MobiDB-lite"/>
    </source>
</evidence>
<dbReference type="KEGG" id="euz:DVS28_b0261"/>
<keyword evidence="2" id="KW-0614">Plasmid</keyword>
<name>A0A346Y6D4_9ACTN</name>
<gene>
    <name evidence="2" type="ORF">DVS28_b0261</name>
</gene>
<dbReference type="AlphaFoldDB" id="A0A346Y6D4"/>
<accession>A0A346Y6D4</accession>
<sequence>MRASATSVAASDPMTEPAAGLSPTQIGDRLDAAVTVLSGSTDGEWVSDDYDLTAADCRKTLDELAPLDGQIGKDSVPTGLADDALADLTIRELVQHAHLNLTSAAHRVRRDGFADDRATQERVAWERNRAKAFLTAAVIADSAHAHGQKLNRMGGGADGGGWTNRGEIATSTSRALGRTATDGETSQWALRVAACGVTVRS</sequence>